<dbReference type="PANTHER" id="PTHR42865:SF7">
    <property type="entry name" value="PROTON_GLUTAMATE-ASPARTATE SYMPORTER"/>
    <property type="match status" value="1"/>
</dbReference>
<evidence type="ECO:0000256" key="5">
    <source>
        <dbReference type="ARBA" id="ARBA00022989"/>
    </source>
</evidence>
<protein>
    <submittedName>
        <fullName evidence="8">Dicarboxylate/amino acid:cation symporter</fullName>
    </submittedName>
</protein>
<feature type="transmembrane region" description="Helical" evidence="7">
    <location>
        <begin position="330"/>
        <end position="350"/>
    </location>
</feature>
<evidence type="ECO:0000256" key="7">
    <source>
        <dbReference type="SAM" id="Phobius"/>
    </source>
</evidence>
<feature type="transmembrane region" description="Helical" evidence="7">
    <location>
        <begin position="41"/>
        <end position="62"/>
    </location>
</feature>
<dbReference type="STRING" id="2756.BFR44_07270"/>
<dbReference type="OrthoDB" id="9768885at2"/>
<dbReference type="InterPro" id="IPR001991">
    <property type="entry name" value="Na-dicarboxylate_symporter"/>
</dbReference>
<keyword evidence="9" id="KW-1185">Reference proteome</keyword>
<dbReference type="KEGG" id="bths:CNY62_04585"/>
<feature type="transmembrane region" description="Helical" evidence="7">
    <location>
        <begin position="74"/>
        <end position="97"/>
    </location>
</feature>
<dbReference type="RefSeq" id="WP_069125620.1">
    <property type="nucleotide sequence ID" value="NZ_CP023483.1"/>
</dbReference>
<dbReference type="Gene3D" id="1.10.3860.10">
    <property type="entry name" value="Sodium:dicarboxylate symporter"/>
    <property type="match status" value="1"/>
</dbReference>
<evidence type="ECO:0000256" key="2">
    <source>
        <dbReference type="ARBA" id="ARBA00022448"/>
    </source>
</evidence>
<dbReference type="SUPFAM" id="SSF118215">
    <property type="entry name" value="Proton glutamate symport protein"/>
    <property type="match status" value="1"/>
</dbReference>
<proteinExistence type="predicted"/>
<keyword evidence="5 7" id="KW-1133">Transmembrane helix</keyword>
<sequence>MKNRFKQYRSSFLLLSAIILGGLIGVLFPQQTHYLKPIGDVFVNFMFMAIVPFVFFSISSAIASMDGAKRLGKIMGSTFLIFIFTAICAAIIGYIGIRFFPLVQNANLDTIKTLMSSTPVQDDISLADRLVGIFTVNDFSLLLSKEHMLPLIFFSVLIGLATSSLGTTAKPFAVFLKSGSEVLMKLVQFIMYLAPVGLGCYFAAIIGDLGSQIIGSYVRVIVLYIGIALFYFIVMNTVYALLAGGKYSLRSFWRNITQPAVTAIATCSSAASIPVNLKATKDMGVPNDIAETVIPLGANTHKDGSVIGGVFKIAFLYGVFNRDITGIDNMITIILCAFLVGAVMGAIPGGGMIAEVLIVTILGFPLEAVPLIIVISTIIDMPATLLNSSGNTVSAMMVTRLVEGRNYFKQRFSKKSI</sequence>
<dbReference type="AlphaFoldDB" id="A0A1D2LYH1"/>
<dbReference type="PANTHER" id="PTHR42865">
    <property type="entry name" value="PROTON/GLUTAMATE-ASPARTATE SYMPORTER"/>
    <property type="match status" value="1"/>
</dbReference>
<evidence type="ECO:0000313" key="9">
    <source>
        <dbReference type="Proteomes" id="UP000243591"/>
    </source>
</evidence>
<evidence type="ECO:0000256" key="1">
    <source>
        <dbReference type="ARBA" id="ARBA00004651"/>
    </source>
</evidence>
<evidence type="ECO:0000313" key="8">
    <source>
        <dbReference type="EMBL" id="ATF25727.1"/>
    </source>
</evidence>
<name>A0A1D2LYH1_BROTH</name>
<feature type="transmembrane region" description="Helical" evidence="7">
    <location>
        <begin position="12"/>
        <end position="29"/>
    </location>
</feature>
<keyword evidence="6 7" id="KW-0472">Membrane</keyword>
<dbReference type="GO" id="GO:0005886">
    <property type="term" value="C:plasma membrane"/>
    <property type="evidence" value="ECO:0007669"/>
    <property type="project" value="UniProtKB-SubCell"/>
</dbReference>
<accession>A0A1D2LYH1</accession>
<dbReference type="InterPro" id="IPR036458">
    <property type="entry name" value="Na:dicarbo_symporter_sf"/>
</dbReference>
<dbReference type="Proteomes" id="UP000243591">
    <property type="component" value="Chromosome"/>
</dbReference>
<dbReference type="PRINTS" id="PR00173">
    <property type="entry name" value="EDTRNSPORT"/>
</dbReference>
<feature type="transmembrane region" description="Helical" evidence="7">
    <location>
        <begin position="356"/>
        <end position="379"/>
    </location>
</feature>
<evidence type="ECO:0000256" key="6">
    <source>
        <dbReference type="ARBA" id="ARBA00023136"/>
    </source>
</evidence>
<keyword evidence="2" id="KW-0813">Transport</keyword>
<dbReference type="EMBL" id="CP023483">
    <property type="protein sequence ID" value="ATF25727.1"/>
    <property type="molecule type" value="Genomic_DNA"/>
</dbReference>
<gene>
    <name evidence="8" type="ORF">CNY62_04585</name>
</gene>
<feature type="transmembrane region" description="Helical" evidence="7">
    <location>
        <begin position="148"/>
        <end position="168"/>
    </location>
</feature>
<dbReference type="Pfam" id="PF00375">
    <property type="entry name" value="SDF"/>
    <property type="match status" value="1"/>
</dbReference>
<evidence type="ECO:0000256" key="4">
    <source>
        <dbReference type="ARBA" id="ARBA00022692"/>
    </source>
</evidence>
<comment type="subcellular location">
    <subcellularLocation>
        <location evidence="1">Cell membrane</location>
        <topology evidence="1">Multi-pass membrane protein</topology>
    </subcellularLocation>
</comment>
<dbReference type="GO" id="GO:0006835">
    <property type="term" value="P:dicarboxylic acid transport"/>
    <property type="evidence" value="ECO:0007669"/>
    <property type="project" value="TreeGrafter"/>
</dbReference>
<organism evidence="8 9">
    <name type="scientific">Brochothrix thermosphacta</name>
    <name type="common">Microbacterium thermosphactum</name>
    <dbReference type="NCBI Taxonomy" id="2756"/>
    <lineage>
        <taxon>Bacteria</taxon>
        <taxon>Bacillati</taxon>
        <taxon>Bacillota</taxon>
        <taxon>Bacilli</taxon>
        <taxon>Bacillales</taxon>
        <taxon>Listeriaceae</taxon>
        <taxon>Brochothrix</taxon>
    </lineage>
</organism>
<reference evidence="8 9" key="1">
    <citation type="submission" date="2017-09" db="EMBL/GenBank/DDBJ databases">
        <title>Complete Genome Sequences of Two Strains of the Meat Spoilage Bacterium Brochothrix thermosphacta Isolated from Ground Chicken.</title>
        <authorList>
            <person name="Paoli G.C."/>
            <person name="Wijey C."/>
            <person name="Chen C.-Y."/>
            <person name="Nguyen L."/>
            <person name="Yan X."/>
            <person name="Irwin P.L."/>
        </authorList>
    </citation>
    <scope>NUCLEOTIDE SEQUENCE [LARGE SCALE GENOMIC DNA]</scope>
    <source>
        <strain evidence="8 9">BI</strain>
    </source>
</reference>
<feature type="transmembrane region" description="Helical" evidence="7">
    <location>
        <begin position="221"/>
        <end position="242"/>
    </location>
</feature>
<dbReference type="GO" id="GO:0015293">
    <property type="term" value="F:symporter activity"/>
    <property type="evidence" value="ECO:0007669"/>
    <property type="project" value="UniProtKB-KW"/>
</dbReference>
<feature type="transmembrane region" description="Helical" evidence="7">
    <location>
        <begin position="189"/>
        <end position="209"/>
    </location>
</feature>
<keyword evidence="3" id="KW-1003">Cell membrane</keyword>
<keyword evidence="4 7" id="KW-0812">Transmembrane</keyword>
<evidence type="ECO:0000256" key="3">
    <source>
        <dbReference type="ARBA" id="ARBA00022475"/>
    </source>
</evidence>